<evidence type="ECO:0000313" key="3">
    <source>
        <dbReference type="Proteomes" id="UP000003947"/>
    </source>
</evidence>
<dbReference type="OrthoDB" id="8020482at2"/>
<dbReference type="PATRIC" id="fig|864069.3.peg.7132"/>
<dbReference type="RefSeq" id="WP_009764628.1">
    <property type="nucleotide sequence ID" value="NZ_CP141048.1"/>
</dbReference>
<evidence type="ECO:0000256" key="1">
    <source>
        <dbReference type="SAM" id="MobiDB-lite"/>
    </source>
</evidence>
<sequence length="91" mass="10733">MTNLQQERDELVQADRHLAEGERRIGEQIDLIQWMTKHGYDTVVAKDLLRLLEETLTIWKEHRQLILDAIARHERSEAERPKDPVPRPKAS</sequence>
<reference evidence="2 3" key="1">
    <citation type="submission" date="2012-02" db="EMBL/GenBank/DDBJ databases">
        <title>Improved High-Quality Draft sequence of Microvirga sp. WSM3557.</title>
        <authorList>
            <consortium name="US DOE Joint Genome Institute"/>
            <person name="Lucas S."/>
            <person name="Han J."/>
            <person name="Lapidus A."/>
            <person name="Cheng J.-F."/>
            <person name="Goodwin L."/>
            <person name="Pitluck S."/>
            <person name="Peters L."/>
            <person name="Zhang X."/>
            <person name="Detter J.C."/>
            <person name="Han C."/>
            <person name="Tapia R."/>
            <person name="Land M."/>
            <person name="Hauser L."/>
            <person name="Kyrpides N."/>
            <person name="Ivanova N."/>
            <person name="Pagani I."/>
            <person name="Brau L."/>
            <person name="Yates R."/>
            <person name="O'Hara G."/>
            <person name="Rui T."/>
            <person name="Howieson J."/>
            <person name="Reeve W."/>
            <person name="Woyke T."/>
        </authorList>
    </citation>
    <scope>NUCLEOTIDE SEQUENCE [LARGE SCALE GENOMIC DNA]</scope>
    <source>
        <strain evidence="2 3">WSM3557</strain>
    </source>
</reference>
<keyword evidence="3" id="KW-1185">Reference proteome</keyword>
<dbReference type="Proteomes" id="UP000003947">
    <property type="component" value="Unassembled WGS sequence"/>
</dbReference>
<gene>
    <name evidence="2" type="ORF">MicloDRAFT_00066700</name>
</gene>
<evidence type="ECO:0000313" key="2">
    <source>
        <dbReference type="EMBL" id="EIM25941.1"/>
    </source>
</evidence>
<dbReference type="AlphaFoldDB" id="I4YPP9"/>
<organism evidence="2 3">
    <name type="scientific">Microvirga lotononidis</name>
    <dbReference type="NCBI Taxonomy" id="864069"/>
    <lineage>
        <taxon>Bacteria</taxon>
        <taxon>Pseudomonadati</taxon>
        <taxon>Pseudomonadota</taxon>
        <taxon>Alphaproteobacteria</taxon>
        <taxon>Hyphomicrobiales</taxon>
        <taxon>Methylobacteriaceae</taxon>
        <taxon>Microvirga</taxon>
    </lineage>
</organism>
<proteinExistence type="predicted"/>
<feature type="region of interest" description="Disordered" evidence="1">
    <location>
        <begin position="72"/>
        <end position="91"/>
    </location>
</feature>
<name>I4YPP9_9HYPH</name>
<dbReference type="HOGENOM" id="CLU_193723_0_0_5"/>
<protein>
    <submittedName>
        <fullName evidence="2">Uncharacterized protein</fullName>
    </submittedName>
</protein>
<accession>I4YPP9</accession>
<dbReference type="EMBL" id="JH660647">
    <property type="protein sequence ID" value="EIM25941.1"/>
    <property type="molecule type" value="Genomic_DNA"/>
</dbReference>